<dbReference type="PRINTS" id="PR00449">
    <property type="entry name" value="RASTRNSFRMNG"/>
</dbReference>
<reference evidence="3 4" key="1">
    <citation type="journal article" date="2017" name="Environ. Microbiol.">
        <title>Decay of the glycolytic pathway and adaptation to intranuclear parasitism within Enterocytozoonidae microsporidia.</title>
        <authorList>
            <person name="Wiredu Boakye D."/>
            <person name="Jaroenlak P."/>
            <person name="Prachumwat A."/>
            <person name="Williams T.A."/>
            <person name="Bateman K.S."/>
            <person name="Itsathitphaisarn O."/>
            <person name="Sritunyalucksana K."/>
            <person name="Paszkiewicz K.H."/>
            <person name="Moore K.A."/>
            <person name="Stentiford G.D."/>
            <person name="Williams B.A."/>
        </authorList>
    </citation>
    <scope>NUCLEOTIDE SEQUENCE [LARGE SCALE GENOMIC DNA]</scope>
    <source>
        <strain evidence="3 4">TH1</strain>
    </source>
</reference>
<dbReference type="SMART" id="SM00174">
    <property type="entry name" value="RHO"/>
    <property type="match status" value="1"/>
</dbReference>
<dbReference type="Proteomes" id="UP000192758">
    <property type="component" value="Unassembled WGS sequence"/>
</dbReference>
<dbReference type="InterPro" id="IPR001806">
    <property type="entry name" value="Small_GTPase"/>
</dbReference>
<evidence type="ECO:0000313" key="3">
    <source>
        <dbReference type="EMBL" id="OQS55678.1"/>
    </source>
</evidence>
<sequence length="203" mass="23537">MGLIKYNKAHTLKIVNIGQTNVGKSSILLKYTRNEFSESISNTVGIDNVYKEIIVDEQPVVLQLWDTAGQERFESIVKSYFRGVDGFLFVFDVSDERTFEYIKEKIKATRAENKEVSFGVIVANKTDLISEKKLNEYRLKLSNLSEPYGYRYYLTSAKTGENITKMFEEFAREIFAAHKVKAEQKEIQKKMELQKKNKRRGCC</sequence>
<keyword evidence="4" id="KW-1185">Reference proteome</keyword>
<dbReference type="PROSITE" id="PS51419">
    <property type="entry name" value="RAB"/>
    <property type="match status" value="1"/>
</dbReference>
<dbReference type="PANTHER" id="PTHR47977">
    <property type="entry name" value="RAS-RELATED PROTEIN RAB"/>
    <property type="match status" value="1"/>
</dbReference>
<dbReference type="InterPro" id="IPR005225">
    <property type="entry name" value="Small_GTP-bd"/>
</dbReference>
<dbReference type="FunFam" id="3.40.50.300:FF:001329">
    <property type="entry name" value="Small GTP-binding protein, putative"/>
    <property type="match status" value="1"/>
</dbReference>
<dbReference type="PROSITE" id="PS51421">
    <property type="entry name" value="RAS"/>
    <property type="match status" value="1"/>
</dbReference>
<keyword evidence="1" id="KW-0547">Nucleotide-binding</keyword>
<dbReference type="Gene3D" id="3.40.50.300">
    <property type="entry name" value="P-loop containing nucleotide triphosphate hydrolases"/>
    <property type="match status" value="1"/>
</dbReference>
<keyword evidence="2" id="KW-0342">GTP-binding</keyword>
<name>A0A1W0E8X4_9MICR</name>
<dbReference type="PROSITE" id="PS51417">
    <property type="entry name" value="ARF"/>
    <property type="match status" value="1"/>
</dbReference>
<gene>
    <name evidence="3" type="primary">RABE1A</name>
    <name evidence="3" type="ORF">EHP00_1604</name>
</gene>
<proteinExistence type="predicted"/>
<dbReference type="SMART" id="SM00173">
    <property type="entry name" value="RAS"/>
    <property type="match status" value="1"/>
</dbReference>
<accession>A0A1W0E8X4</accession>
<dbReference type="EMBL" id="MNPJ01000004">
    <property type="protein sequence ID" value="OQS55678.1"/>
    <property type="molecule type" value="Genomic_DNA"/>
</dbReference>
<evidence type="ECO:0000256" key="2">
    <source>
        <dbReference type="ARBA" id="ARBA00023134"/>
    </source>
</evidence>
<dbReference type="SMART" id="SM00177">
    <property type="entry name" value="ARF"/>
    <property type="match status" value="1"/>
</dbReference>
<evidence type="ECO:0000313" key="4">
    <source>
        <dbReference type="Proteomes" id="UP000192758"/>
    </source>
</evidence>
<dbReference type="InterPro" id="IPR050227">
    <property type="entry name" value="Rab"/>
</dbReference>
<organism evidence="3 4">
    <name type="scientific">Ecytonucleospora hepatopenaei</name>
    <dbReference type="NCBI Taxonomy" id="646526"/>
    <lineage>
        <taxon>Eukaryota</taxon>
        <taxon>Fungi</taxon>
        <taxon>Fungi incertae sedis</taxon>
        <taxon>Microsporidia</taxon>
        <taxon>Enterocytozoonidae</taxon>
        <taxon>Ecytonucleospora</taxon>
    </lineage>
</organism>
<dbReference type="InterPro" id="IPR027417">
    <property type="entry name" value="P-loop_NTPase"/>
</dbReference>
<evidence type="ECO:0000256" key="1">
    <source>
        <dbReference type="ARBA" id="ARBA00022741"/>
    </source>
</evidence>
<comment type="caution">
    <text evidence="3">The sequence shown here is derived from an EMBL/GenBank/DDBJ whole genome shotgun (WGS) entry which is preliminary data.</text>
</comment>
<dbReference type="CDD" id="cd00154">
    <property type="entry name" value="Rab"/>
    <property type="match status" value="1"/>
</dbReference>
<dbReference type="STRING" id="646526.A0A1W0E8X4"/>
<dbReference type="Pfam" id="PF00071">
    <property type="entry name" value="Ras"/>
    <property type="match status" value="1"/>
</dbReference>
<dbReference type="NCBIfam" id="TIGR00231">
    <property type="entry name" value="small_GTP"/>
    <property type="match status" value="1"/>
</dbReference>
<dbReference type="OrthoDB" id="9989112at2759"/>
<dbReference type="VEuPathDB" id="MicrosporidiaDB:EHP00_1604"/>
<dbReference type="SUPFAM" id="SSF52540">
    <property type="entry name" value="P-loop containing nucleoside triphosphate hydrolases"/>
    <property type="match status" value="1"/>
</dbReference>
<protein>
    <submittedName>
        <fullName evidence="3">RABE1A</fullName>
    </submittedName>
</protein>
<dbReference type="GO" id="GO:0005525">
    <property type="term" value="F:GTP binding"/>
    <property type="evidence" value="ECO:0007669"/>
    <property type="project" value="UniProtKB-KW"/>
</dbReference>
<dbReference type="AlphaFoldDB" id="A0A1W0E8X4"/>
<dbReference type="GO" id="GO:0003924">
    <property type="term" value="F:GTPase activity"/>
    <property type="evidence" value="ECO:0007669"/>
    <property type="project" value="InterPro"/>
</dbReference>
<dbReference type="SMART" id="SM00175">
    <property type="entry name" value="RAB"/>
    <property type="match status" value="1"/>
</dbReference>